<feature type="transmembrane region" description="Helical" evidence="1">
    <location>
        <begin position="20"/>
        <end position="41"/>
    </location>
</feature>
<evidence type="ECO:0000313" key="3">
    <source>
        <dbReference type="Proteomes" id="UP000265566"/>
    </source>
</evidence>
<keyword evidence="1" id="KW-0472">Membrane</keyword>
<keyword evidence="1" id="KW-1133">Transmembrane helix</keyword>
<accession>A0A396JT70</accession>
<protein>
    <recommendedName>
        <fullName evidence="4">Transmembrane protein</fullName>
    </recommendedName>
</protein>
<dbReference type="Proteomes" id="UP000265566">
    <property type="component" value="Chromosome 1"/>
</dbReference>
<gene>
    <name evidence="2" type="ORF">MtrunA17_Chr1g0178271</name>
</gene>
<evidence type="ECO:0000313" key="2">
    <source>
        <dbReference type="EMBL" id="RHN79523.1"/>
    </source>
</evidence>
<dbReference type="AlphaFoldDB" id="A0A396JT70"/>
<comment type="caution">
    <text evidence="2">The sequence shown here is derived from an EMBL/GenBank/DDBJ whole genome shotgun (WGS) entry which is preliminary data.</text>
</comment>
<sequence>MIVGNVGLHSRTFKFITKKFRKILTVLFFLLSKILFAVFLQQWRPVGIFHLSNFGRHRRRRLLLRNKLSFLSFLLLSRK</sequence>
<dbReference type="Gramene" id="rna3324">
    <property type="protein sequence ID" value="RHN79523.1"/>
    <property type="gene ID" value="gene3324"/>
</dbReference>
<reference evidence="3" key="1">
    <citation type="journal article" date="2018" name="Nat. Plants">
        <title>Whole-genome landscape of Medicago truncatula symbiotic genes.</title>
        <authorList>
            <person name="Pecrix Y."/>
            <person name="Staton S.E."/>
            <person name="Sallet E."/>
            <person name="Lelandais-Briere C."/>
            <person name="Moreau S."/>
            <person name="Carrere S."/>
            <person name="Blein T."/>
            <person name="Jardinaud M.F."/>
            <person name="Latrasse D."/>
            <person name="Zouine M."/>
            <person name="Zahm M."/>
            <person name="Kreplak J."/>
            <person name="Mayjonade B."/>
            <person name="Satge C."/>
            <person name="Perez M."/>
            <person name="Cauet S."/>
            <person name="Marande W."/>
            <person name="Chantry-Darmon C."/>
            <person name="Lopez-Roques C."/>
            <person name="Bouchez O."/>
            <person name="Berard A."/>
            <person name="Debelle F."/>
            <person name="Munos S."/>
            <person name="Bendahmane A."/>
            <person name="Berges H."/>
            <person name="Niebel A."/>
            <person name="Buitink J."/>
            <person name="Frugier F."/>
            <person name="Benhamed M."/>
            <person name="Crespi M."/>
            <person name="Gouzy J."/>
            <person name="Gamas P."/>
        </authorList>
    </citation>
    <scope>NUCLEOTIDE SEQUENCE [LARGE SCALE GENOMIC DNA]</scope>
    <source>
        <strain evidence="3">cv. Jemalong A17</strain>
    </source>
</reference>
<evidence type="ECO:0008006" key="4">
    <source>
        <dbReference type="Google" id="ProtNLM"/>
    </source>
</evidence>
<dbReference type="EMBL" id="PSQE01000001">
    <property type="protein sequence ID" value="RHN79523.1"/>
    <property type="molecule type" value="Genomic_DNA"/>
</dbReference>
<name>A0A396JT70_MEDTR</name>
<evidence type="ECO:0000256" key="1">
    <source>
        <dbReference type="SAM" id="Phobius"/>
    </source>
</evidence>
<proteinExistence type="predicted"/>
<keyword evidence="1" id="KW-0812">Transmembrane</keyword>
<organism evidence="2 3">
    <name type="scientific">Medicago truncatula</name>
    <name type="common">Barrel medic</name>
    <name type="synonym">Medicago tribuloides</name>
    <dbReference type="NCBI Taxonomy" id="3880"/>
    <lineage>
        <taxon>Eukaryota</taxon>
        <taxon>Viridiplantae</taxon>
        <taxon>Streptophyta</taxon>
        <taxon>Embryophyta</taxon>
        <taxon>Tracheophyta</taxon>
        <taxon>Spermatophyta</taxon>
        <taxon>Magnoliopsida</taxon>
        <taxon>eudicotyledons</taxon>
        <taxon>Gunneridae</taxon>
        <taxon>Pentapetalae</taxon>
        <taxon>rosids</taxon>
        <taxon>fabids</taxon>
        <taxon>Fabales</taxon>
        <taxon>Fabaceae</taxon>
        <taxon>Papilionoideae</taxon>
        <taxon>50 kb inversion clade</taxon>
        <taxon>NPAAA clade</taxon>
        <taxon>Hologalegina</taxon>
        <taxon>IRL clade</taxon>
        <taxon>Trifolieae</taxon>
        <taxon>Medicago</taxon>
    </lineage>
</organism>